<proteinExistence type="predicted"/>
<protein>
    <submittedName>
        <fullName evidence="2">Uncharacterized protein</fullName>
    </submittedName>
</protein>
<reference evidence="2 3" key="1">
    <citation type="submission" date="2013-06" db="EMBL/GenBank/DDBJ databases">
        <authorList>
            <person name="Weinstock G."/>
            <person name="Sodergren E."/>
            <person name="Lobos E.A."/>
            <person name="Fulton L."/>
            <person name="Fulton R."/>
            <person name="Courtney L."/>
            <person name="Fronick C."/>
            <person name="O'Laughlin M."/>
            <person name="Godfrey J."/>
            <person name="Wilson R.M."/>
            <person name="Miner T."/>
            <person name="Farmer C."/>
            <person name="Delehaunty K."/>
            <person name="Cordes M."/>
            <person name="Minx P."/>
            <person name="Tomlinson C."/>
            <person name="Chen J."/>
            <person name="Wollam A."/>
            <person name="Pepin K.H."/>
            <person name="Bhonagiri V."/>
            <person name="Zhang X."/>
            <person name="Warren W."/>
            <person name="Mitreva M."/>
            <person name="Mardis E.R."/>
            <person name="Wilson R.K."/>
        </authorList>
    </citation>
    <scope>NUCLEOTIDE SEQUENCE [LARGE SCALE GENOMIC DNA]</scope>
    <source>
        <strain evidence="2 3">F0570</strain>
    </source>
</reference>
<dbReference type="EMBL" id="AWUW01000017">
    <property type="protein sequence ID" value="ERJ68668.1"/>
    <property type="molecule type" value="Genomic_DNA"/>
</dbReference>
<name>A0A0E2LSY1_PORGN</name>
<comment type="caution">
    <text evidence="2">The sequence shown here is derived from an EMBL/GenBank/DDBJ whole genome shotgun (WGS) entry which is preliminary data.</text>
</comment>
<dbReference type="HOGENOM" id="CLU_3203367_0_0_10"/>
<dbReference type="AlphaFoldDB" id="A0A0E2LSY1"/>
<evidence type="ECO:0000313" key="2">
    <source>
        <dbReference type="EMBL" id="ERJ68668.1"/>
    </source>
</evidence>
<evidence type="ECO:0000313" key="3">
    <source>
        <dbReference type="Proteomes" id="UP000016630"/>
    </source>
</evidence>
<evidence type="ECO:0000256" key="1">
    <source>
        <dbReference type="SAM" id="Phobius"/>
    </source>
</evidence>
<feature type="transmembrane region" description="Helical" evidence="1">
    <location>
        <begin position="12"/>
        <end position="33"/>
    </location>
</feature>
<keyword evidence="1" id="KW-1133">Transmembrane helix</keyword>
<sequence length="45" mass="5069">MNVRYQLSLKVASIKSMLIHVLIVALVLQHALLKLSILPNNFRLG</sequence>
<keyword evidence="1" id="KW-0472">Membrane</keyword>
<organism evidence="2 3">
    <name type="scientific">Porphyromonas gingivalis F0570</name>
    <dbReference type="NCBI Taxonomy" id="1227271"/>
    <lineage>
        <taxon>Bacteria</taxon>
        <taxon>Pseudomonadati</taxon>
        <taxon>Bacteroidota</taxon>
        <taxon>Bacteroidia</taxon>
        <taxon>Bacteroidales</taxon>
        <taxon>Porphyromonadaceae</taxon>
        <taxon>Porphyromonas</taxon>
    </lineage>
</organism>
<dbReference type="Proteomes" id="UP000016630">
    <property type="component" value="Unassembled WGS sequence"/>
</dbReference>
<dbReference type="PATRIC" id="fig|1227271.3.peg.224"/>
<accession>A0A0E2LSY1</accession>
<keyword evidence="1" id="KW-0812">Transmembrane</keyword>
<gene>
    <name evidence="2" type="ORF">HMPREF1555_00245</name>
</gene>